<accession>A0A1M6TKI5</accession>
<gene>
    <name evidence="1" type="ORF">SAMN05216463_10667</name>
</gene>
<sequence>MIKKFVFLLDAMNLLEKLMEGKRIEGVLFIDHNTGRLTFKGYNRKTSKREKDRMVKKLPWGWVKESMQRIKVFGSFPKDMGSAAVMGLMDDHNRSAKNAMIERELIEFC</sequence>
<name>A0A1M6TKI5_XYLRU</name>
<dbReference type="Proteomes" id="UP000184130">
    <property type="component" value="Unassembled WGS sequence"/>
</dbReference>
<evidence type="ECO:0000313" key="1">
    <source>
        <dbReference type="EMBL" id="SHK57457.1"/>
    </source>
</evidence>
<evidence type="ECO:0000313" key="2">
    <source>
        <dbReference type="Proteomes" id="UP000184130"/>
    </source>
</evidence>
<dbReference type="EMBL" id="FRBD01000006">
    <property type="protein sequence ID" value="SHK57457.1"/>
    <property type="molecule type" value="Genomic_DNA"/>
</dbReference>
<reference evidence="1 2" key="1">
    <citation type="submission" date="2016-11" db="EMBL/GenBank/DDBJ databases">
        <authorList>
            <person name="Jaros S."/>
            <person name="Januszkiewicz K."/>
            <person name="Wedrychowicz H."/>
        </authorList>
    </citation>
    <scope>NUCLEOTIDE SEQUENCE [LARGE SCALE GENOMIC DNA]</scope>
    <source>
        <strain evidence="1 2">KHT3</strain>
    </source>
</reference>
<protein>
    <submittedName>
        <fullName evidence="1">Uncharacterized protein</fullName>
    </submittedName>
</protein>
<proteinExistence type="predicted"/>
<dbReference type="AlphaFoldDB" id="A0A1M6TKI5"/>
<organism evidence="1 2">
    <name type="scientific">Xylanibacter ruminicola</name>
    <name type="common">Prevotella ruminicola</name>
    <dbReference type="NCBI Taxonomy" id="839"/>
    <lineage>
        <taxon>Bacteria</taxon>
        <taxon>Pseudomonadati</taxon>
        <taxon>Bacteroidota</taxon>
        <taxon>Bacteroidia</taxon>
        <taxon>Bacteroidales</taxon>
        <taxon>Prevotellaceae</taxon>
        <taxon>Xylanibacter</taxon>
    </lineage>
</organism>